<dbReference type="OrthoDB" id="9789123at2"/>
<evidence type="ECO:0000313" key="2">
    <source>
        <dbReference type="EMBL" id="RUT73361.1"/>
    </source>
</evidence>
<protein>
    <submittedName>
        <fullName evidence="2">Class I SAM-dependent methyltransferase</fullName>
    </submittedName>
</protein>
<keyword evidence="2" id="KW-0489">Methyltransferase</keyword>
<dbReference type="AlphaFoldDB" id="A0A434AG64"/>
<keyword evidence="2" id="KW-0808">Transferase</keyword>
<dbReference type="InterPro" id="IPR029063">
    <property type="entry name" value="SAM-dependent_MTases_sf"/>
</dbReference>
<dbReference type="Pfam" id="PF03848">
    <property type="entry name" value="TehB"/>
    <property type="match status" value="1"/>
</dbReference>
<dbReference type="RefSeq" id="WP_127344576.1">
    <property type="nucleotide sequence ID" value="NZ_RJJX01000023.1"/>
</dbReference>
<dbReference type="GO" id="GO:0032259">
    <property type="term" value="P:methylation"/>
    <property type="evidence" value="ECO:0007669"/>
    <property type="project" value="UniProtKB-KW"/>
</dbReference>
<dbReference type="GO" id="GO:0008168">
    <property type="term" value="F:methyltransferase activity"/>
    <property type="evidence" value="ECO:0007669"/>
    <property type="project" value="UniProtKB-KW"/>
</dbReference>
<dbReference type="InterPro" id="IPR015985">
    <property type="entry name" value="TehB-like_dom"/>
</dbReference>
<gene>
    <name evidence="2" type="ORF">DLK05_13905</name>
</gene>
<sequence>MIYDKTYSNTENVFGIHPETILEKYVHKLEKTRPVLDIGIGQGRNSFFLAKKGFQVDGIDLSEVAIESVLSISKKEKFQIKTYQKSFHEFVPKSTPYSAILVFGLIQILDWKSIHALIDRINQWTQKNSLVFITAFSIKDTSYKKYSKEWKAIGKNSFCDNNENYRTFLEPNEIVELFKNYNSIHHWEGLGPEHKHGDSPIEQHHLIELVLEKK</sequence>
<dbReference type="Proteomes" id="UP000282985">
    <property type="component" value="Unassembled WGS sequence"/>
</dbReference>
<dbReference type="Gene3D" id="3.40.50.150">
    <property type="entry name" value="Vaccinia Virus protein VP39"/>
    <property type="match status" value="1"/>
</dbReference>
<accession>A0A434AG64</accession>
<evidence type="ECO:0000259" key="1">
    <source>
        <dbReference type="Pfam" id="PF03848"/>
    </source>
</evidence>
<evidence type="ECO:0000313" key="3">
    <source>
        <dbReference type="Proteomes" id="UP000282985"/>
    </source>
</evidence>
<comment type="caution">
    <text evidence="2">The sequence shown here is derived from an EMBL/GenBank/DDBJ whole genome shotgun (WGS) entry which is preliminary data.</text>
</comment>
<feature type="domain" description="Tellurite resistance methyltransferase TehB-like" evidence="1">
    <location>
        <begin position="7"/>
        <end position="140"/>
    </location>
</feature>
<reference evidence="2 3" key="1">
    <citation type="submission" date="2018-11" db="EMBL/GenBank/DDBJ databases">
        <title>Parancylomarina longa gen. nov., sp. nov., isolated from sediments of southern Okinawa.</title>
        <authorList>
            <person name="Fu T."/>
        </authorList>
    </citation>
    <scope>NUCLEOTIDE SEQUENCE [LARGE SCALE GENOMIC DNA]</scope>
    <source>
        <strain evidence="2 3">T3-2 S1-C</strain>
    </source>
</reference>
<proteinExistence type="predicted"/>
<dbReference type="CDD" id="cd02440">
    <property type="entry name" value="AdoMet_MTases"/>
    <property type="match status" value="1"/>
</dbReference>
<name>A0A434AG64_9BACT</name>
<dbReference type="SUPFAM" id="SSF53335">
    <property type="entry name" value="S-adenosyl-L-methionine-dependent methyltransferases"/>
    <property type="match status" value="1"/>
</dbReference>
<keyword evidence="3" id="KW-1185">Reference proteome</keyword>
<organism evidence="2 3">
    <name type="scientific">Ancylomarina longa</name>
    <dbReference type="NCBI Taxonomy" id="2487017"/>
    <lineage>
        <taxon>Bacteria</taxon>
        <taxon>Pseudomonadati</taxon>
        <taxon>Bacteroidota</taxon>
        <taxon>Bacteroidia</taxon>
        <taxon>Marinilabiliales</taxon>
        <taxon>Marinifilaceae</taxon>
        <taxon>Ancylomarina</taxon>
    </lineage>
</organism>
<dbReference type="EMBL" id="RJJX01000023">
    <property type="protein sequence ID" value="RUT73361.1"/>
    <property type="molecule type" value="Genomic_DNA"/>
</dbReference>